<gene>
    <name evidence="2" type="ORF">LPTSP3_g04820</name>
</gene>
<dbReference type="EMBL" id="AP025028">
    <property type="protein sequence ID" value="BDA77552.1"/>
    <property type="molecule type" value="Genomic_DNA"/>
</dbReference>
<evidence type="ECO:0000313" key="3">
    <source>
        <dbReference type="Proteomes" id="UP000245263"/>
    </source>
</evidence>
<sequence>MRYSILLLIFPTLFVEARDLNFEKLYVNVNDCLKGRECFQAVASSFLIEKGKPQDEYIPPKIHDYKKETAWCVSKNQGIAEFIYVPYQNDPSINEYKEILQRGDYYSLFKVTNGFARNKDLFLANNRVKKVSIEVQEVGYTMSVSGPDTAAGTDIKIYEGPLFNSLHEIELMDTMDEQKFKLKIIPKLKKDPYLQMDLLFKIIIKDIYPGSKYKDTCISDASFSIVVPEKN</sequence>
<dbReference type="Proteomes" id="UP000245263">
    <property type="component" value="Chromosome 1"/>
</dbReference>
<dbReference type="Pfam" id="PF25302">
    <property type="entry name" value="NADase_transloc"/>
    <property type="match status" value="1"/>
</dbReference>
<dbReference type="NCBIfam" id="NF047619">
    <property type="entry name" value="NADase_discoid"/>
    <property type="match status" value="1"/>
</dbReference>
<accession>A0ABN6K9D2</accession>
<evidence type="ECO:0000259" key="1">
    <source>
        <dbReference type="Pfam" id="PF25302"/>
    </source>
</evidence>
<dbReference type="InterPro" id="IPR057561">
    <property type="entry name" value="NADase_transloc"/>
</dbReference>
<reference evidence="2 3" key="1">
    <citation type="submission" date="2021-08" db="EMBL/GenBank/DDBJ databases">
        <title>Complete genome sequence of Leptospira kobayashii strain E30.</title>
        <authorList>
            <person name="Nakao R."/>
            <person name="Nakamura S."/>
            <person name="Masuzawa T."/>
            <person name="Koizumi N."/>
        </authorList>
    </citation>
    <scope>NUCLEOTIDE SEQUENCE [LARGE SCALE GENOMIC DNA]</scope>
    <source>
        <strain evidence="2 3">E30</strain>
    </source>
</reference>
<dbReference type="RefSeq" id="WP_109020004.1">
    <property type="nucleotide sequence ID" value="NZ_AP025028.1"/>
</dbReference>
<organism evidence="2 3">
    <name type="scientific">Leptospira kobayashii</name>
    <dbReference type="NCBI Taxonomy" id="1917830"/>
    <lineage>
        <taxon>Bacteria</taxon>
        <taxon>Pseudomonadati</taxon>
        <taxon>Spirochaetota</taxon>
        <taxon>Spirochaetia</taxon>
        <taxon>Leptospirales</taxon>
        <taxon>Leptospiraceae</taxon>
        <taxon>Leptospira</taxon>
    </lineage>
</organism>
<evidence type="ECO:0000313" key="2">
    <source>
        <dbReference type="EMBL" id="BDA77552.1"/>
    </source>
</evidence>
<feature type="domain" description="NAD glycohydrolase translocation F5/8 type C" evidence="1">
    <location>
        <begin position="41"/>
        <end position="223"/>
    </location>
</feature>
<name>A0ABN6K9D2_9LEPT</name>
<protein>
    <recommendedName>
        <fullName evidence="1">NAD glycohydrolase translocation F5/8 type C domain-containing protein</fullName>
    </recommendedName>
</protein>
<proteinExistence type="predicted"/>
<keyword evidence="3" id="KW-1185">Reference proteome</keyword>